<dbReference type="PANTHER" id="PTHR30620:SF16">
    <property type="entry name" value="LYSOSOMAL BETA GLUCOSIDASE"/>
    <property type="match status" value="1"/>
</dbReference>
<sequence length="804" mass="83186">MFVVAVGACLAAALAVLVGQGALASAHPGNAPWLDPHKPIQARVNALLGAMTLPEKVGQMDQQLVDNLTGPSGGCGSQGWAQLNQSCMKTWLVDNNTGSLLAGGTDNPPDTTGHGGSGNTGYDWANEYNLIQQYAIQNSRLHIPVIFGVDAVHGFGHPWQAPLYPQSIGMGATWDPPAARAGGVATAQAVRATGWNWVFAPVQDLARDNRWGRTYETWAEAPVLATAMGGANIGGMQAPGPAGSLGVAATVKHFAGYSQSINGHDRNEALLPLSYLQSVILPSYAGGIDAGAGTVMADSGSINGVPATGSHYLLTDILRNQLHFQGVVISDYQDVQALQTAYHVAATPAEAIAKAVNAGVDMAMYVTGPDQWQTAILQAVQSHMISMARINEATRRILTLKFQLGLFDQPCVSNPSRPCVDANAANAAVTAGRAGTLTAAQESMTLLRNQNNTLPLSSSAKIVVTGPSADSMTNQLGGWSVSWQGVFGAGHVCCMGLPDQIPPGTTVQKGILSGDRNAVYVPDGATAANTPADAYVVAVGEKAYAEGLGDNPAPQLPPDQKALIKALEDTGKPVIVVVIAGRPVGLGPDAENANGILMAYQGSTEAGQAVADVIFGKINPNGKLPISWPSDAAAPGGDFDGSAFSPLGDQPKFFDQLPGTGSGQGHAYNPLYPFGFGLSYTTFTASGLSVTANVSRRGTATATFTVSNTGTRSGTDIVPVYVSQPVSSVIVPPQRLVGFTRVTLDAGQSRTVSVEFPVSTLAETQGDIDASGPPTVEPGNYVVQLNNNVTTPYDVAASAPFTIR</sequence>
<evidence type="ECO:0000259" key="8">
    <source>
        <dbReference type="SMART" id="SM01217"/>
    </source>
</evidence>
<dbReference type="Gene3D" id="3.40.50.1700">
    <property type="entry name" value="Glycoside hydrolase family 3 C-terminal domain"/>
    <property type="match status" value="1"/>
</dbReference>
<comment type="similarity">
    <text evidence="2">Belongs to the glycosyl hydrolase 3 family.</text>
</comment>
<evidence type="ECO:0000256" key="2">
    <source>
        <dbReference type="ARBA" id="ARBA00005336"/>
    </source>
</evidence>
<keyword evidence="4 7" id="KW-0732">Signal</keyword>
<dbReference type="InterPro" id="IPR017853">
    <property type="entry name" value="GH"/>
</dbReference>
<evidence type="ECO:0000256" key="3">
    <source>
        <dbReference type="ARBA" id="ARBA00012744"/>
    </source>
</evidence>
<dbReference type="PANTHER" id="PTHR30620">
    <property type="entry name" value="PERIPLASMIC BETA-GLUCOSIDASE-RELATED"/>
    <property type="match status" value="1"/>
</dbReference>
<evidence type="ECO:0000256" key="4">
    <source>
        <dbReference type="ARBA" id="ARBA00022729"/>
    </source>
</evidence>
<protein>
    <recommendedName>
        <fullName evidence="3">beta-glucosidase</fullName>
        <ecNumber evidence="3">3.2.1.21</ecNumber>
    </recommendedName>
</protein>
<dbReference type="Gene3D" id="3.20.20.300">
    <property type="entry name" value="Glycoside hydrolase, family 3, N-terminal domain"/>
    <property type="match status" value="1"/>
</dbReference>
<dbReference type="Pfam" id="PF00933">
    <property type="entry name" value="Glyco_hydro_3"/>
    <property type="match status" value="1"/>
</dbReference>
<organism evidence="9 10">
    <name type="scientific">Solirubrobacter ginsenosidimutans</name>
    <dbReference type="NCBI Taxonomy" id="490573"/>
    <lineage>
        <taxon>Bacteria</taxon>
        <taxon>Bacillati</taxon>
        <taxon>Actinomycetota</taxon>
        <taxon>Thermoleophilia</taxon>
        <taxon>Solirubrobacterales</taxon>
        <taxon>Solirubrobacteraceae</taxon>
        <taxon>Solirubrobacter</taxon>
    </lineage>
</organism>
<dbReference type="Gene3D" id="2.60.40.10">
    <property type="entry name" value="Immunoglobulins"/>
    <property type="match status" value="1"/>
</dbReference>
<comment type="caution">
    <text evidence="9">The sequence shown here is derived from an EMBL/GenBank/DDBJ whole genome shotgun (WGS) entry which is preliminary data.</text>
</comment>
<dbReference type="SMART" id="SM01217">
    <property type="entry name" value="Fn3_like"/>
    <property type="match status" value="1"/>
</dbReference>
<name>A0A9X3N494_9ACTN</name>
<dbReference type="SUPFAM" id="SSF52279">
    <property type="entry name" value="Beta-D-glucan exohydrolase, C-terminal domain"/>
    <property type="match status" value="1"/>
</dbReference>
<dbReference type="InterPro" id="IPR026891">
    <property type="entry name" value="Fn3-like"/>
</dbReference>
<gene>
    <name evidence="9" type="ORF">OM076_41170</name>
</gene>
<keyword evidence="5 9" id="KW-0378">Hydrolase</keyword>
<dbReference type="InterPro" id="IPR051915">
    <property type="entry name" value="Cellulose_Degrad_GH3"/>
</dbReference>
<dbReference type="Pfam" id="PF14310">
    <property type="entry name" value="Fn3-like"/>
    <property type="match status" value="1"/>
</dbReference>
<dbReference type="SUPFAM" id="SSF51445">
    <property type="entry name" value="(Trans)glycosidases"/>
    <property type="match status" value="1"/>
</dbReference>
<dbReference type="Proteomes" id="UP001149140">
    <property type="component" value="Unassembled WGS sequence"/>
</dbReference>
<dbReference type="GO" id="GO:0009251">
    <property type="term" value="P:glucan catabolic process"/>
    <property type="evidence" value="ECO:0007669"/>
    <property type="project" value="TreeGrafter"/>
</dbReference>
<dbReference type="GO" id="GO:0008422">
    <property type="term" value="F:beta-glucosidase activity"/>
    <property type="evidence" value="ECO:0007669"/>
    <property type="project" value="UniProtKB-EC"/>
</dbReference>
<dbReference type="InterPro" id="IPR002772">
    <property type="entry name" value="Glyco_hydro_3_C"/>
</dbReference>
<evidence type="ECO:0000256" key="1">
    <source>
        <dbReference type="ARBA" id="ARBA00000448"/>
    </source>
</evidence>
<reference evidence="9" key="1">
    <citation type="submission" date="2022-10" db="EMBL/GenBank/DDBJ databases">
        <title>The WGS of Solirubrobacter ginsenosidimutans DSM 21036.</title>
        <authorList>
            <person name="Jiang Z."/>
        </authorList>
    </citation>
    <scope>NUCLEOTIDE SEQUENCE</scope>
    <source>
        <strain evidence="9">DSM 21036</strain>
    </source>
</reference>
<dbReference type="AlphaFoldDB" id="A0A9X3N494"/>
<dbReference type="InterPro" id="IPR036881">
    <property type="entry name" value="Glyco_hydro_3_C_sf"/>
</dbReference>
<dbReference type="RefSeq" id="WP_270045997.1">
    <property type="nucleotide sequence ID" value="NZ_JAPDOD010000074.1"/>
</dbReference>
<keyword evidence="6" id="KW-0326">Glycosidase</keyword>
<dbReference type="EMBL" id="JAPDOD010000074">
    <property type="protein sequence ID" value="MDA0166745.1"/>
    <property type="molecule type" value="Genomic_DNA"/>
</dbReference>
<dbReference type="PRINTS" id="PR00133">
    <property type="entry name" value="GLHYDRLASE3"/>
</dbReference>
<feature type="chain" id="PRO_5040744278" description="beta-glucosidase" evidence="7">
    <location>
        <begin position="25"/>
        <end position="804"/>
    </location>
</feature>
<evidence type="ECO:0000256" key="6">
    <source>
        <dbReference type="ARBA" id="ARBA00023295"/>
    </source>
</evidence>
<dbReference type="EC" id="3.2.1.21" evidence="3"/>
<dbReference type="Pfam" id="PF01915">
    <property type="entry name" value="Glyco_hydro_3_C"/>
    <property type="match status" value="1"/>
</dbReference>
<dbReference type="InterPro" id="IPR001764">
    <property type="entry name" value="Glyco_hydro_3_N"/>
</dbReference>
<feature type="signal peptide" evidence="7">
    <location>
        <begin position="1"/>
        <end position="24"/>
    </location>
</feature>
<proteinExistence type="inferred from homology"/>
<evidence type="ECO:0000313" key="9">
    <source>
        <dbReference type="EMBL" id="MDA0166745.1"/>
    </source>
</evidence>
<accession>A0A9X3N494</accession>
<evidence type="ECO:0000256" key="7">
    <source>
        <dbReference type="SAM" id="SignalP"/>
    </source>
</evidence>
<dbReference type="InterPro" id="IPR036962">
    <property type="entry name" value="Glyco_hydro_3_N_sf"/>
</dbReference>
<comment type="catalytic activity">
    <reaction evidence="1">
        <text>Hydrolysis of terminal, non-reducing beta-D-glucosyl residues with release of beta-D-glucose.</text>
        <dbReference type="EC" id="3.2.1.21"/>
    </reaction>
</comment>
<feature type="domain" description="Fibronectin type III-like" evidence="8">
    <location>
        <begin position="716"/>
        <end position="789"/>
    </location>
</feature>
<dbReference type="InterPro" id="IPR013783">
    <property type="entry name" value="Ig-like_fold"/>
</dbReference>
<evidence type="ECO:0000313" key="10">
    <source>
        <dbReference type="Proteomes" id="UP001149140"/>
    </source>
</evidence>
<keyword evidence="10" id="KW-1185">Reference proteome</keyword>
<evidence type="ECO:0000256" key="5">
    <source>
        <dbReference type="ARBA" id="ARBA00022801"/>
    </source>
</evidence>